<evidence type="ECO:0000313" key="2">
    <source>
        <dbReference type="Proteomes" id="UP000000539"/>
    </source>
</evidence>
<dbReference type="Ensembl" id="ENSGALT00010000914.1">
    <property type="protein sequence ID" value="ENSGALP00010000478.1"/>
    <property type="gene ID" value="ENSGALG00010000440.1"/>
</dbReference>
<dbReference type="Proteomes" id="UP000000539">
    <property type="component" value="Chromosome 15"/>
</dbReference>
<proteinExistence type="predicted"/>
<reference evidence="1" key="2">
    <citation type="submission" date="2025-08" db="UniProtKB">
        <authorList>
            <consortium name="Ensembl"/>
        </authorList>
    </citation>
    <scope>IDENTIFICATION</scope>
    <source>
        <strain evidence="1">broiler</strain>
    </source>
</reference>
<name>A0A8V0X2Y7_CHICK</name>
<dbReference type="SUPFAM" id="SSF52047">
    <property type="entry name" value="RNI-like"/>
    <property type="match status" value="1"/>
</dbReference>
<organism evidence="1 2">
    <name type="scientific">Gallus gallus</name>
    <name type="common">Chicken</name>
    <dbReference type="NCBI Taxonomy" id="9031"/>
    <lineage>
        <taxon>Eukaryota</taxon>
        <taxon>Metazoa</taxon>
        <taxon>Chordata</taxon>
        <taxon>Craniata</taxon>
        <taxon>Vertebrata</taxon>
        <taxon>Euteleostomi</taxon>
        <taxon>Archelosauria</taxon>
        <taxon>Archosauria</taxon>
        <taxon>Dinosauria</taxon>
        <taxon>Saurischia</taxon>
        <taxon>Theropoda</taxon>
        <taxon>Coelurosauria</taxon>
        <taxon>Aves</taxon>
        <taxon>Neognathae</taxon>
        <taxon>Galloanserae</taxon>
        <taxon>Galliformes</taxon>
        <taxon>Phasianidae</taxon>
        <taxon>Phasianinae</taxon>
        <taxon>Gallus</taxon>
    </lineage>
</organism>
<dbReference type="GeneTree" id="ENSGT00940000154297"/>
<dbReference type="OrthoDB" id="120976at2759"/>
<reference evidence="1" key="3">
    <citation type="submission" date="2025-09" db="UniProtKB">
        <authorList>
            <consortium name="Ensembl"/>
        </authorList>
    </citation>
    <scope>IDENTIFICATION</scope>
    <source>
        <strain evidence="1">broiler</strain>
    </source>
</reference>
<dbReference type="Gene3D" id="3.80.10.10">
    <property type="entry name" value="Ribonuclease Inhibitor"/>
    <property type="match status" value="1"/>
</dbReference>
<dbReference type="AlphaFoldDB" id="A0A8V0X2Y7"/>
<dbReference type="InterPro" id="IPR032675">
    <property type="entry name" value="LRR_dom_sf"/>
</dbReference>
<sequence length="118" mass="13117">MRERYCVWGALRLAVGLRENKTLKILRMIRNPMQNEGCCGLLKALQANSGTGMEILDLPVSDIAWSKELAELCEAVQTLLPNLLLRRGGSTRLQRKSLLAVELRPQPKVLGNSHNAVP</sequence>
<protein>
    <submittedName>
        <fullName evidence="1">Uncharacterized protein</fullName>
    </submittedName>
</protein>
<reference evidence="1" key="1">
    <citation type="submission" date="2020-11" db="EMBL/GenBank/DDBJ databases">
        <title>Gallus gallus (Chicken) genome, bGalGal1, GRCg7b, maternal haplotype autosomes + Z &amp; W.</title>
        <authorList>
            <person name="Warren W."/>
            <person name="Formenti G."/>
            <person name="Fedrigo O."/>
            <person name="Haase B."/>
            <person name="Mountcastle J."/>
            <person name="Balacco J."/>
            <person name="Tracey A."/>
            <person name="Schneider V."/>
            <person name="Okimoto R."/>
            <person name="Cheng H."/>
            <person name="Hawken R."/>
            <person name="Howe K."/>
            <person name="Jarvis E.D."/>
        </authorList>
    </citation>
    <scope>NUCLEOTIDE SEQUENCE [LARGE SCALE GENOMIC DNA]</scope>
    <source>
        <strain evidence="1">Broiler</strain>
    </source>
</reference>
<accession>A0A8V0X2Y7</accession>
<keyword evidence="2" id="KW-1185">Reference proteome</keyword>
<gene>
    <name evidence="1" type="primary">C14ORF166B</name>
</gene>
<evidence type="ECO:0000313" key="1">
    <source>
        <dbReference type="Ensembl" id="ENSGALP00010000478.1"/>
    </source>
</evidence>